<dbReference type="Proteomes" id="UP000644693">
    <property type="component" value="Unassembled WGS sequence"/>
</dbReference>
<name>A0A918XGW6_9GAMM</name>
<protein>
    <recommendedName>
        <fullName evidence="1">Cysteine-rich domain-containing protein</fullName>
    </recommendedName>
</protein>
<comment type="caution">
    <text evidence="2">The sequence shown here is derived from an EMBL/GenBank/DDBJ whole genome shotgun (WGS) entry which is preliminary data.</text>
</comment>
<keyword evidence="3" id="KW-1185">Reference proteome</keyword>
<gene>
    <name evidence="2" type="ORF">GCM10007053_15240</name>
</gene>
<reference evidence="2" key="1">
    <citation type="journal article" date="2014" name="Int. J. Syst. Evol. Microbiol.">
        <title>Complete genome sequence of Corynebacterium casei LMG S-19264T (=DSM 44701T), isolated from a smear-ripened cheese.</title>
        <authorList>
            <consortium name="US DOE Joint Genome Institute (JGI-PGF)"/>
            <person name="Walter F."/>
            <person name="Albersmeier A."/>
            <person name="Kalinowski J."/>
            <person name="Ruckert C."/>
        </authorList>
    </citation>
    <scope>NUCLEOTIDE SEQUENCE</scope>
    <source>
        <strain evidence="2">KCTC 23430</strain>
    </source>
</reference>
<evidence type="ECO:0000313" key="3">
    <source>
        <dbReference type="Proteomes" id="UP000644693"/>
    </source>
</evidence>
<dbReference type="RefSeq" id="WP_189476823.1">
    <property type="nucleotide sequence ID" value="NZ_BMYM01000001.1"/>
</dbReference>
<dbReference type="AlphaFoldDB" id="A0A918XGW6"/>
<sequence length="263" mass="27996">MPDHGPGSSHLTGQPHVALFATCLIDVFRPSAGFAALALLEEAGCRVTVPASQTCCGQPAYSGGDYAAALPTAKQNIELLEPFDYVVMPSGSCAAMLCQHYPKLLKGTWRERALDLSQRCYELTDFLTEVVQLPPRAHTPEASNVAYHDGCAGLRELGIAEQPRSLLKTQNNIEVVELQTQGVCCGFGGSFCARMPEISARMSDDKLDDISASGAATVVAGDMGCLLAMSGRASKRGLDLEFRHVAELLVADSDTTNESGSRD</sequence>
<dbReference type="EMBL" id="BMYM01000001">
    <property type="protein sequence ID" value="GHD31795.1"/>
    <property type="molecule type" value="Genomic_DNA"/>
</dbReference>
<dbReference type="PANTHER" id="PTHR30296">
    <property type="entry name" value="UNCHARACTERIZED PROTEIN YKGE"/>
    <property type="match status" value="1"/>
</dbReference>
<dbReference type="Pfam" id="PF02754">
    <property type="entry name" value="CCG"/>
    <property type="match status" value="2"/>
</dbReference>
<dbReference type="GO" id="GO:0016491">
    <property type="term" value="F:oxidoreductase activity"/>
    <property type="evidence" value="ECO:0007669"/>
    <property type="project" value="UniProtKB-ARBA"/>
</dbReference>
<dbReference type="PANTHER" id="PTHR30296:SF0">
    <property type="entry name" value="LACTATE UTILIZATION PROTEIN A"/>
    <property type="match status" value="1"/>
</dbReference>
<dbReference type="GO" id="GO:0005829">
    <property type="term" value="C:cytosol"/>
    <property type="evidence" value="ECO:0007669"/>
    <property type="project" value="TreeGrafter"/>
</dbReference>
<evidence type="ECO:0000313" key="2">
    <source>
        <dbReference type="EMBL" id="GHD31795.1"/>
    </source>
</evidence>
<reference evidence="2" key="2">
    <citation type="submission" date="2020-09" db="EMBL/GenBank/DDBJ databases">
        <authorList>
            <person name="Sun Q."/>
            <person name="Kim S."/>
        </authorList>
    </citation>
    <scope>NUCLEOTIDE SEQUENCE</scope>
    <source>
        <strain evidence="2">KCTC 23430</strain>
    </source>
</reference>
<dbReference type="InterPro" id="IPR004017">
    <property type="entry name" value="Cys_rich_dom"/>
</dbReference>
<evidence type="ECO:0000259" key="1">
    <source>
        <dbReference type="Pfam" id="PF02754"/>
    </source>
</evidence>
<accession>A0A918XGW6</accession>
<proteinExistence type="predicted"/>
<organism evidence="2 3">
    <name type="scientific">Parahalioglobus pacificus</name>
    <dbReference type="NCBI Taxonomy" id="930806"/>
    <lineage>
        <taxon>Bacteria</taxon>
        <taxon>Pseudomonadati</taxon>
        <taxon>Pseudomonadota</taxon>
        <taxon>Gammaproteobacteria</taxon>
        <taxon>Cellvibrionales</taxon>
        <taxon>Halieaceae</taxon>
        <taxon>Parahalioglobus</taxon>
    </lineage>
</organism>
<feature type="domain" description="Cysteine-rich" evidence="1">
    <location>
        <begin position="17"/>
        <end position="97"/>
    </location>
</feature>
<feature type="domain" description="Cysteine-rich" evidence="1">
    <location>
        <begin position="145"/>
        <end position="229"/>
    </location>
</feature>